<keyword evidence="2" id="KW-1185">Reference proteome</keyword>
<sequence>MQLPNTFLSLHQMSLCNIALQVFNEPDDRFTLDGKGHSLPNKQCAILLNQKLSSLSLPNIFKKEATALVKLVLIESYKWFQDHKPIIKSTTNLQNHFQWTLDNKIDRQKTTKAIIHDDNIDIRDRFMLACHYCFQEDVFSIGGILDDAQQNIFQGCDFNDVHVWVNWARSGEELDGDEIARDILFGRQAYFPKLEQEKRLQHLMRYCGGIWSNYHELQFYLSILDQNEQQEILKKFPFRVIEVFFDWPVQKQLFDVVDLLWPYLSEQNCGVAEHFLSYGRGVQFFSKRILVGRIIPKVQAFFTSRTRPAELRKSVPRRVLFPFAFGRMINLVRTVISPHSLSSLGL</sequence>
<evidence type="ECO:0000313" key="2">
    <source>
        <dbReference type="Proteomes" id="UP000887116"/>
    </source>
</evidence>
<organism evidence="1 2">
    <name type="scientific">Trichonephila clavata</name>
    <name type="common">Joro spider</name>
    <name type="synonym">Nephila clavata</name>
    <dbReference type="NCBI Taxonomy" id="2740835"/>
    <lineage>
        <taxon>Eukaryota</taxon>
        <taxon>Metazoa</taxon>
        <taxon>Ecdysozoa</taxon>
        <taxon>Arthropoda</taxon>
        <taxon>Chelicerata</taxon>
        <taxon>Arachnida</taxon>
        <taxon>Araneae</taxon>
        <taxon>Araneomorphae</taxon>
        <taxon>Entelegynae</taxon>
        <taxon>Araneoidea</taxon>
        <taxon>Nephilidae</taxon>
        <taxon>Trichonephila</taxon>
    </lineage>
</organism>
<protein>
    <submittedName>
        <fullName evidence="1">Uncharacterized protein</fullName>
    </submittedName>
</protein>
<dbReference type="EMBL" id="BMAO01019005">
    <property type="protein sequence ID" value="GFR27723.1"/>
    <property type="molecule type" value="Genomic_DNA"/>
</dbReference>
<comment type="caution">
    <text evidence="1">The sequence shown here is derived from an EMBL/GenBank/DDBJ whole genome shotgun (WGS) entry which is preliminary data.</text>
</comment>
<proteinExistence type="predicted"/>
<dbReference type="AlphaFoldDB" id="A0A8X6HQJ0"/>
<reference evidence="1" key="1">
    <citation type="submission" date="2020-07" db="EMBL/GenBank/DDBJ databases">
        <title>Multicomponent nature underlies the extraordinary mechanical properties of spider dragline silk.</title>
        <authorList>
            <person name="Kono N."/>
            <person name="Nakamura H."/>
            <person name="Mori M."/>
            <person name="Yoshida Y."/>
            <person name="Ohtoshi R."/>
            <person name="Malay A.D."/>
            <person name="Moran D.A.P."/>
            <person name="Tomita M."/>
            <person name="Numata K."/>
            <person name="Arakawa K."/>
        </authorList>
    </citation>
    <scope>NUCLEOTIDE SEQUENCE</scope>
</reference>
<dbReference type="OrthoDB" id="6437663at2759"/>
<evidence type="ECO:0000313" key="1">
    <source>
        <dbReference type="EMBL" id="GFR27723.1"/>
    </source>
</evidence>
<dbReference type="Proteomes" id="UP000887116">
    <property type="component" value="Unassembled WGS sequence"/>
</dbReference>
<gene>
    <name evidence="1" type="primary">AVEN_264752_1</name>
    <name evidence="1" type="ORF">TNCT_12541</name>
</gene>
<accession>A0A8X6HQJ0</accession>
<name>A0A8X6HQJ0_TRICU</name>